<feature type="binding site" evidence="9">
    <location>
        <position position="174"/>
    </location>
    <ligand>
        <name>1-deoxy-D-xylulose 5-phosphate</name>
        <dbReference type="ChEBI" id="CHEBI:57792"/>
    </ligand>
</feature>
<dbReference type="InterPro" id="IPR013512">
    <property type="entry name" value="DXP_reductoisomerase_N"/>
</dbReference>
<dbReference type="NCBIfam" id="TIGR00243">
    <property type="entry name" value="Dxr"/>
    <property type="match status" value="1"/>
</dbReference>
<feature type="binding site" evidence="9">
    <location>
        <position position="215"/>
    </location>
    <ligand>
        <name>1-deoxy-D-xylulose 5-phosphate</name>
        <dbReference type="ChEBI" id="CHEBI:57792"/>
    </ligand>
</feature>
<feature type="binding site" evidence="9">
    <location>
        <position position="123"/>
    </location>
    <ligand>
        <name>1-deoxy-D-xylulose 5-phosphate</name>
        <dbReference type="ChEBI" id="CHEBI:57792"/>
    </ligand>
</feature>
<keyword evidence="14" id="KW-1185">Reference proteome</keyword>
<dbReference type="GO" id="GO:0030604">
    <property type="term" value="F:1-deoxy-D-xylulose-5-phosphate reductoisomerase activity"/>
    <property type="evidence" value="ECO:0007669"/>
    <property type="project" value="UniProtKB-EC"/>
</dbReference>
<name>A0ABT9LX98_9BACL</name>
<dbReference type="EC" id="1.1.1.267" evidence="9"/>
<feature type="binding site" evidence="9">
    <location>
        <position position="36"/>
    </location>
    <ligand>
        <name>NADPH</name>
        <dbReference type="ChEBI" id="CHEBI:57783"/>
    </ligand>
</feature>
<dbReference type="Proteomes" id="UP001229209">
    <property type="component" value="Unassembled WGS sequence"/>
</dbReference>
<dbReference type="Gene3D" id="1.10.1740.10">
    <property type="match status" value="1"/>
</dbReference>
<dbReference type="EMBL" id="JAURUO010000009">
    <property type="protein sequence ID" value="MDP9728877.1"/>
    <property type="molecule type" value="Genomic_DNA"/>
</dbReference>
<dbReference type="NCBIfam" id="NF009114">
    <property type="entry name" value="PRK12464.1"/>
    <property type="match status" value="1"/>
</dbReference>
<dbReference type="InterPro" id="IPR026877">
    <property type="entry name" value="DXPR_C"/>
</dbReference>
<evidence type="ECO:0000256" key="4">
    <source>
        <dbReference type="ARBA" id="ARBA00022857"/>
    </source>
</evidence>
<evidence type="ECO:0000256" key="1">
    <source>
        <dbReference type="ARBA" id="ARBA00005094"/>
    </source>
</evidence>
<feature type="binding site" evidence="9">
    <location>
        <position position="10"/>
    </location>
    <ligand>
        <name>NADPH</name>
        <dbReference type="ChEBI" id="CHEBI:57783"/>
    </ligand>
</feature>
<dbReference type="PANTHER" id="PTHR30525:SF0">
    <property type="entry name" value="1-DEOXY-D-XYLULOSE 5-PHOSPHATE REDUCTOISOMERASE, CHLOROPLASTIC"/>
    <property type="match status" value="1"/>
</dbReference>
<feature type="binding site" evidence="9">
    <location>
        <position position="37"/>
    </location>
    <ligand>
        <name>NADPH</name>
        <dbReference type="ChEBI" id="CHEBI:57783"/>
    </ligand>
</feature>
<proteinExistence type="inferred from homology"/>
<feature type="binding site" evidence="9">
    <location>
        <position position="216"/>
    </location>
    <ligand>
        <name>1-deoxy-D-xylulose 5-phosphate</name>
        <dbReference type="ChEBI" id="CHEBI:57792"/>
    </ligand>
</feature>
<dbReference type="InterPro" id="IPR003821">
    <property type="entry name" value="DXP_reductoisomerase"/>
</dbReference>
<keyword evidence="6 9" id="KW-0464">Manganese</keyword>
<evidence type="ECO:0000313" key="14">
    <source>
        <dbReference type="Proteomes" id="UP001229209"/>
    </source>
</evidence>
<keyword evidence="9" id="KW-0460">Magnesium</keyword>
<sequence>MSKVSILGSTGVIGCNSLDVVRRLSPAWQVVALSAGKNMRLLKQQIDEFAPQYVSVQDEHSRQELIQLFHGRLPCDVGVGQAGLEEAASVPAHLVISAVLGAAGIAPTWRAISQGAVVGLANKETLVAAGDIIMEHVSVNGSSLVPVDSEHSAIFQALLAGKRQEVESFYITASGGPFRTYSMEQLKSVTLEQALQHPTWKMGAKITVDSSTLMNKGLEVIEAHHLFSAPYDKIKVLVHPQSIIHSMVEYVDGSIVAQLGNHDMRLPIQYAFTYPARVKLDLERIDFVKLRQLTFEEPDLERFPALRLAYEAGRAGGAMPCVLNAANEVAVQAFLEQRIGYLHIAEIVERLLQSSDYAVPRSISDVLHIDEDVRRRAWLLIQKEELGQDV</sequence>
<evidence type="ECO:0000256" key="5">
    <source>
        <dbReference type="ARBA" id="ARBA00023002"/>
    </source>
</evidence>
<keyword evidence="5 9" id="KW-0560">Oxidoreductase</keyword>
<evidence type="ECO:0000256" key="7">
    <source>
        <dbReference type="ARBA" id="ARBA00023229"/>
    </source>
</evidence>
<comment type="function">
    <text evidence="9">Catalyzes the NADPH-dependent rearrangement and reduction of 1-deoxy-D-xylulose-5-phosphate (DXP) to 2-C-methyl-D-erythritol 4-phosphate (MEP).</text>
</comment>
<dbReference type="InterPro" id="IPR013644">
    <property type="entry name" value="DXP_reductoisomerase_C"/>
</dbReference>
<feature type="binding site" evidence="9">
    <location>
        <position position="38"/>
    </location>
    <ligand>
        <name>NADPH</name>
        <dbReference type="ChEBI" id="CHEBI:57783"/>
    </ligand>
</feature>
<dbReference type="Pfam" id="PF13288">
    <property type="entry name" value="DXPR_C"/>
    <property type="match status" value="1"/>
</dbReference>
<comment type="similarity">
    <text evidence="2 9">Belongs to the DXR family.</text>
</comment>
<evidence type="ECO:0000259" key="12">
    <source>
        <dbReference type="Pfam" id="PF13288"/>
    </source>
</evidence>
<feature type="domain" description="1-deoxy-D-xylulose 5-phosphate reductoisomerase N-terminal" evidence="10">
    <location>
        <begin position="4"/>
        <end position="130"/>
    </location>
</feature>
<feature type="binding site" evidence="9">
    <location>
        <position position="150"/>
    </location>
    <ligand>
        <name>Mn(2+)</name>
        <dbReference type="ChEBI" id="CHEBI:29035"/>
    </ligand>
</feature>
<keyword evidence="3 9" id="KW-0479">Metal-binding</keyword>
<feature type="binding site" evidence="9">
    <location>
        <position position="210"/>
    </location>
    <ligand>
        <name>1-deoxy-D-xylulose 5-phosphate</name>
        <dbReference type="ChEBI" id="CHEBI:57792"/>
    </ligand>
</feature>
<feature type="binding site" evidence="9">
    <location>
        <position position="150"/>
    </location>
    <ligand>
        <name>1-deoxy-D-xylulose 5-phosphate</name>
        <dbReference type="ChEBI" id="CHEBI:57792"/>
    </ligand>
</feature>
<dbReference type="SUPFAM" id="SSF51735">
    <property type="entry name" value="NAD(P)-binding Rossmann-fold domains"/>
    <property type="match status" value="1"/>
</dbReference>
<dbReference type="Gene3D" id="3.40.50.720">
    <property type="entry name" value="NAD(P)-binding Rossmann-like Domain"/>
    <property type="match status" value="1"/>
</dbReference>
<organism evidence="13 14">
    <name type="scientific">Alicyclobacillus tolerans</name>
    <dbReference type="NCBI Taxonomy" id="90970"/>
    <lineage>
        <taxon>Bacteria</taxon>
        <taxon>Bacillati</taxon>
        <taxon>Bacillota</taxon>
        <taxon>Bacilli</taxon>
        <taxon>Bacillales</taxon>
        <taxon>Alicyclobacillaceae</taxon>
        <taxon>Alicyclobacillus</taxon>
    </lineage>
</organism>
<accession>A0ABT9LX98</accession>
<feature type="binding site" evidence="9">
    <location>
        <position position="219"/>
    </location>
    <ligand>
        <name>1-deoxy-D-xylulose 5-phosphate</name>
        <dbReference type="ChEBI" id="CHEBI:57792"/>
    </ligand>
</feature>
<dbReference type="Pfam" id="PF02670">
    <property type="entry name" value="DXP_reductoisom"/>
    <property type="match status" value="1"/>
</dbReference>
<comment type="catalytic activity">
    <reaction evidence="8">
        <text>2-C-methyl-D-erythritol 4-phosphate + NADP(+) = 1-deoxy-D-xylulose 5-phosphate + NADPH + H(+)</text>
        <dbReference type="Rhea" id="RHEA:13717"/>
        <dbReference type="ChEBI" id="CHEBI:15378"/>
        <dbReference type="ChEBI" id="CHEBI:57783"/>
        <dbReference type="ChEBI" id="CHEBI:57792"/>
        <dbReference type="ChEBI" id="CHEBI:58262"/>
        <dbReference type="ChEBI" id="CHEBI:58349"/>
        <dbReference type="EC" id="1.1.1.267"/>
    </reaction>
    <physiologicalReaction direction="right-to-left" evidence="8">
        <dbReference type="Rhea" id="RHEA:13719"/>
    </physiologicalReaction>
</comment>
<dbReference type="InterPro" id="IPR036169">
    <property type="entry name" value="DXPR_C_sf"/>
</dbReference>
<reference evidence="13 14" key="1">
    <citation type="submission" date="2023-07" db="EMBL/GenBank/DDBJ databases">
        <title>Genomic Encyclopedia of Type Strains, Phase IV (KMG-IV): sequencing the most valuable type-strain genomes for metagenomic binning, comparative biology and taxonomic classification.</title>
        <authorList>
            <person name="Goeker M."/>
        </authorList>
    </citation>
    <scope>NUCLEOTIDE SEQUENCE [LARGE SCALE GENOMIC DNA]</scope>
    <source>
        <strain evidence="13 14">DSM 25924</strain>
    </source>
</reference>
<evidence type="ECO:0000256" key="2">
    <source>
        <dbReference type="ARBA" id="ARBA00006825"/>
    </source>
</evidence>
<feature type="binding site" evidence="9">
    <location>
        <position position="203"/>
    </location>
    <ligand>
        <name>NADPH</name>
        <dbReference type="ChEBI" id="CHEBI:57783"/>
    </ligand>
</feature>
<dbReference type="PROSITE" id="PS51257">
    <property type="entry name" value="PROKAR_LIPOPROTEIN"/>
    <property type="match status" value="1"/>
</dbReference>
<feature type="binding site" evidence="9">
    <location>
        <position position="219"/>
    </location>
    <ligand>
        <name>Mn(2+)</name>
        <dbReference type="ChEBI" id="CHEBI:29035"/>
    </ligand>
</feature>
<keyword evidence="4 9" id="KW-0521">NADP</keyword>
<dbReference type="RefSeq" id="WP_306954584.1">
    <property type="nucleotide sequence ID" value="NZ_JAURUO010000009.1"/>
</dbReference>
<evidence type="ECO:0000256" key="9">
    <source>
        <dbReference type="HAMAP-Rule" id="MF_00183"/>
    </source>
</evidence>
<feature type="domain" description="DXP reductoisomerase C-terminal" evidence="12">
    <location>
        <begin position="259"/>
        <end position="375"/>
    </location>
</feature>
<comment type="caution">
    <text evidence="13">The sequence shown here is derived from an EMBL/GenBank/DDBJ whole genome shotgun (WGS) entry which is preliminary data.</text>
</comment>
<protein>
    <recommendedName>
        <fullName evidence="9">1-deoxy-D-xylulose 5-phosphate reductoisomerase</fullName>
        <shortName evidence="9">DXP reductoisomerase</shortName>
        <ecNumber evidence="9">1.1.1.267</ecNumber>
    </recommendedName>
    <alternativeName>
        <fullName evidence="9">1-deoxyxylulose-5-phosphate reductoisomerase</fullName>
    </alternativeName>
    <alternativeName>
        <fullName evidence="9">2-C-methyl-D-erythritol 4-phosphate synthase</fullName>
    </alternativeName>
</protein>
<evidence type="ECO:0000256" key="6">
    <source>
        <dbReference type="ARBA" id="ARBA00023211"/>
    </source>
</evidence>
<dbReference type="SUPFAM" id="SSF69055">
    <property type="entry name" value="1-deoxy-D-xylulose-5-phosphate reductoisomerase, C-terminal domain"/>
    <property type="match status" value="1"/>
</dbReference>
<feature type="binding site" evidence="9">
    <location>
        <position position="149"/>
    </location>
    <ligand>
        <name>1-deoxy-D-xylulose 5-phosphate</name>
        <dbReference type="ChEBI" id="CHEBI:57792"/>
    </ligand>
</feature>
<evidence type="ECO:0000259" key="10">
    <source>
        <dbReference type="Pfam" id="PF02670"/>
    </source>
</evidence>
<feature type="binding site" evidence="9">
    <location>
        <position position="13"/>
    </location>
    <ligand>
        <name>NADPH</name>
        <dbReference type="ChEBI" id="CHEBI:57783"/>
    </ligand>
</feature>
<evidence type="ECO:0000259" key="11">
    <source>
        <dbReference type="Pfam" id="PF08436"/>
    </source>
</evidence>
<feature type="binding site" evidence="9">
    <location>
        <position position="148"/>
    </location>
    <ligand>
        <name>Mn(2+)</name>
        <dbReference type="ChEBI" id="CHEBI:29035"/>
    </ligand>
</feature>
<comment type="cofactor">
    <cofactor evidence="9">
        <name>Mg(2+)</name>
        <dbReference type="ChEBI" id="CHEBI:18420"/>
    </cofactor>
    <cofactor evidence="9">
        <name>Mn(2+)</name>
        <dbReference type="ChEBI" id="CHEBI:29035"/>
    </cofactor>
</comment>
<feature type="binding site" evidence="9">
    <location>
        <position position="122"/>
    </location>
    <ligand>
        <name>NADPH</name>
        <dbReference type="ChEBI" id="CHEBI:57783"/>
    </ligand>
</feature>
<dbReference type="PANTHER" id="PTHR30525">
    <property type="entry name" value="1-DEOXY-D-XYLULOSE 5-PHOSPHATE REDUCTOISOMERASE"/>
    <property type="match status" value="1"/>
</dbReference>
<dbReference type="PIRSF" id="PIRSF006205">
    <property type="entry name" value="Dxp_reductismrs"/>
    <property type="match status" value="1"/>
</dbReference>
<dbReference type="InterPro" id="IPR036291">
    <property type="entry name" value="NAD(P)-bd_dom_sf"/>
</dbReference>
<gene>
    <name evidence="9" type="primary">dxr</name>
    <name evidence="13" type="ORF">J2S04_001828</name>
</gene>
<evidence type="ECO:0000256" key="8">
    <source>
        <dbReference type="ARBA" id="ARBA00048543"/>
    </source>
</evidence>
<comment type="caution">
    <text evidence="9">Lacks conserved residue(s) required for the propagation of feature annotation.</text>
</comment>
<dbReference type="SUPFAM" id="SSF55347">
    <property type="entry name" value="Glyceraldehyde-3-phosphate dehydrogenase-like, C-terminal domain"/>
    <property type="match status" value="1"/>
</dbReference>
<comment type="pathway">
    <text evidence="1 9">Isoprenoid biosynthesis; isopentenyl diphosphate biosynthesis via DXP pathway; isopentenyl diphosphate from 1-deoxy-D-xylulose 5-phosphate: step 1/6.</text>
</comment>
<feature type="binding site" evidence="9">
    <location>
        <position position="197"/>
    </location>
    <ligand>
        <name>1-deoxy-D-xylulose 5-phosphate</name>
        <dbReference type="ChEBI" id="CHEBI:57792"/>
    </ligand>
</feature>
<dbReference type="Pfam" id="PF08436">
    <property type="entry name" value="DXP_redisom_C"/>
    <property type="match status" value="1"/>
</dbReference>
<feature type="binding site" evidence="9">
    <location>
        <position position="124"/>
    </location>
    <ligand>
        <name>NADPH</name>
        <dbReference type="ChEBI" id="CHEBI:57783"/>
    </ligand>
</feature>
<dbReference type="HAMAP" id="MF_00183">
    <property type="entry name" value="DXP_reductoisom"/>
    <property type="match status" value="1"/>
</dbReference>
<evidence type="ECO:0000313" key="13">
    <source>
        <dbReference type="EMBL" id="MDP9728877.1"/>
    </source>
</evidence>
<feature type="binding site" evidence="9">
    <location>
        <position position="11"/>
    </location>
    <ligand>
        <name>NADPH</name>
        <dbReference type="ChEBI" id="CHEBI:57783"/>
    </ligand>
</feature>
<evidence type="ECO:0000256" key="3">
    <source>
        <dbReference type="ARBA" id="ARBA00022723"/>
    </source>
</evidence>
<feature type="domain" description="1-deoxy-D-xylulose 5-phosphate reductoisomerase C-terminal" evidence="11">
    <location>
        <begin position="144"/>
        <end position="227"/>
    </location>
</feature>
<keyword evidence="7 9" id="KW-0414">Isoprene biosynthesis</keyword>